<sequence length="193" mass="22292">MLGLKLATDPRWAHLAETNIEEILTDHAWCEQKAATNAITIIAGNSEHTELVTELLILAQEELEHFRMVHEIIKKRGYTLGRERKDSYVNELFKARIKGGSRQQSLVNRLLFSAMIEARSCERFKVLSENIKDEELSKFYYQLMVSEAGHYTTFLGFARKYGEGLDVDKQWKELIEIEGEIIQRYGKSESIHG</sequence>
<gene>
    <name evidence="1" type="ORF">OB69_13185</name>
</gene>
<dbReference type="Pfam" id="PF06175">
    <property type="entry name" value="MiaE"/>
    <property type="match status" value="1"/>
</dbReference>
<dbReference type="SUPFAM" id="SSF47240">
    <property type="entry name" value="Ferritin-like"/>
    <property type="match status" value="1"/>
</dbReference>
<comment type="caution">
    <text evidence="1">The sequence shown here is derived from an EMBL/GenBank/DDBJ whole genome shotgun (WGS) entry which is preliminary data.</text>
</comment>
<dbReference type="PATRIC" id="fig|1566026.4.peg.935"/>
<accession>A0A0L8AIF3</accession>
<dbReference type="CDD" id="cd07910">
    <property type="entry name" value="MiaE"/>
    <property type="match status" value="1"/>
</dbReference>
<dbReference type="GO" id="GO:0006400">
    <property type="term" value="P:tRNA modification"/>
    <property type="evidence" value="ECO:0007669"/>
    <property type="project" value="InterPro"/>
</dbReference>
<organism evidence="1 2">
    <name type="scientific">Roseivirga seohaensis subsp. aquiponti</name>
    <dbReference type="NCBI Taxonomy" id="1566026"/>
    <lineage>
        <taxon>Bacteria</taxon>
        <taxon>Pseudomonadati</taxon>
        <taxon>Bacteroidota</taxon>
        <taxon>Cytophagia</taxon>
        <taxon>Cytophagales</taxon>
        <taxon>Roseivirgaceae</taxon>
        <taxon>Roseivirga</taxon>
    </lineage>
</organism>
<reference evidence="2" key="1">
    <citation type="submission" date="2014-11" db="EMBL/GenBank/DDBJ databases">
        <title>Genome sequencing of Roseivirga sp. D-25.</title>
        <authorList>
            <person name="Selvaratnam C."/>
            <person name="Thevarajoo S."/>
            <person name="Goh K.M."/>
            <person name="Eee R."/>
            <person name="Chan K.-G."/>
            <person name="Chong C.S."/>
        </authorList>
    </citation>
    <scope>NUCLEOTIDE SEQUENCE [LARGE SCALE GENOMIC DNA]</scope>
    <source>
        <strain evidence="2">D-25</strain>
    </source>
</reference>
<dbReference type="OrthoDB" id="9802518at2"/>
<keyword evidence="2" id="KW-1185">Reference proteome</keyword>
<proteinExistence type="predicted"/>
<protein>
    <submittedName>
        <fullName evidence="1">tRNA hydroxylase</fullName>
    </submittedName>
</protein>
<dbReference type="InterPro" id="IPR010386">
    <property type="entry name" value="tRNA-Hydrxlase_MiaE"/>
</dbReference>
<dbReference type="PANTHER" id="PTHR42637">
    <property type="entry name" value="TRNA-(MS[2]IO[6]A)-HYDROXYLASE"/>
    <property type="match status" value="1"/>
</dbReference>
<dbReference type="AlphaFoldDB" id="A0A0L8AIF3"/>
<dbReference type="GO" id="GO:0045301">
    <property type="term" value="F:tRNA 2-(methylsulfanyl)-N(6)-isopentenyladenosine(37) hydroxylase activity"/>
    <property type="evidence" value="ECO:0007669"/>
    <property type="project" value="InterPro"/>
</dbReference>
<dbReference type="Proteomes" id="UP000036908">
    <property type="component" value="Unassembled WGS sequence"/>
</dbReference>
<dbReference type="PANTHER" id="PTHR42637:SF1">
    <property type="entry name" value="TRNA 2-(METHYLSULFANYL)-N(6)-ISOPENTENYLADENOSINE(37) HYDROXYLASE"/>
    <property type="match status" value="1"/>
</dbReference>
<dbReference type="EMBL" id="JSVA01000015">
    <property type="protein sequence ID" value="KOF02188.1"/>
    <property type="molecule type" value="Genomic_DNA"/>
</dbReference>
<evidence type="ECO:0000313" key="2">
    <source>
        <dbReference type="Proteomes" id="UP000036908"/>
    </source>
</evidence>
<dbReference type="PIRSF" id="PIRSF020736">
    <property type="entry name" value="MiaE"/>
    <property type="match status" value="1"/>
</dbReference>
<dbReference type="RefSeq" id="WP_053224207.1">
    <property type="nucleotide sequence ID" value="NZ_JSVA01000015.1"/>
</dbReference>
<dbReference type="Gene3D" id="1.20.1260.10">
    <property type="match status" value="1"/>
</dbReference>
<name>A0A0L8AIF3_9BACT</name>
<dbReference type="InterPro" id="IPR012347">
    <property type="entry name" value="Ferritin-like"/>
</dbReference>
<evidence type="ECO:0000313" key="1">
    <source>
        <dbReference type="EMBL" id="KOF02188.1"/>
    </source>
</evidence>
<dbReference type="InterPro" id="IPR009078">
    <property type="entry name" value="Ferritin-like_SF"/>
</dbReference>